<dbReference type="SUPFAM" id="SSF52016">
    <property type="entry name" value="LeuD/IlvD-like"/>
    <property type="match status" value="1"/>
</dbReference>
<name>A0A832VWK1_9EURY</name>
<dbReference type="CDD" id="cd01356">
    <property type="entry name" value="AcnX_swivel"/>
    <property type="match status" value="1"/>
</dbReference>
<comment type="subunit">
    <text evidence="6 7">Heterodimer composed of a large subunit (PMDh-L) and a small subunit (PMDh-S).</text>
</comment>
<dbReference type="RefSeq" id="WP_042684383.1">
    <property type="nucleotide sequence ID" value="NZ_DUIH01000002.1"/>
</dbReference>
<dbReference type="EMBL" id="DUIH01000002">
    <property type="protein sequence ID" value="HIH69092.1"/>
    <property type="molecule type" value="Genomic_DNA"/>
</dbReference>
<dbReference type="PANTHER" id="PTHR36577">
    <property type="entry name" value="DUF521 DOMAIN PROTEIN (AFU_ORTHOLOGUE AFUA_6G00490)"/>
    <property type="match status" value="1"/>
</dbReference>
<dbReference type="EC" id="4.2.1.182" evidence="7"/>
<dbReference type="InterPro" id="IPR012016">
    <property type="entry name" value="PMDh-S-like"/>
</dbReference>
<evidence type="ECO:0000313" key="10">
    <source>
        <dbReference type="Proteomes" id="UP000600363"/>
    </source>
</evidence>
<evidence type="ECO:0000256" key="4">
    <source>
        <dbReference type="ARBA" id="ARBA00045120"/>
    </source>
</evidence>
<protein>
    <recommendedName>
        <fullName evidence="7">Phosphomevalonate dehydratase small subunit</fullName>
        <shortName evidence="7">PMDh small subunit</shortName>
        <shortName evidence="7">PMDh-S</shortName>
        <ecNumber evidence="7">4.2.1.182</ecNumber>
    </recommendedName>
</protein>
<comment type="catalytic activity">
    <reaction evidence="4">
        <text>(R)-5-phosphomevalonate = (2E)-3-methyl-5-phosphooxypent-2-enoate + H2O</text>
        <dbReference type="Rhea" id="RHEA:78975"/>
        <dbReference type="ChEBI" id="CHEBI:15377"/>
        <dbReference type="ChEBI" id="CHEBI:58146"/>
        <dbReference type="ChEBI" id="CHEBI:229665"/>
        <dbReference type="EC" id="4.2.1.182"/>
    </reaction>
    <physiologicalReaction direction="left-to-right" evidence="4">
        <dbReference type="Rhea" id="RHEA:78976"/>
    </physiologicalReaction>
</comment>
<evidence type="ECO:0000256" key="6">
    <source>
        <dbReference type="ARBA" id="ARBA00046520"/>
    </source>
</evidence>
<dbReference type="PANTHER" id="PTHR36577:SF3">
    <property type="entry name" value="DUF521 DOMAIN PROTEIN (AFU_ORTHOLOGUE AFUA_6G00490)"/>
    <property type="match status" value="1"/>
</dbReference>
<organism evidence="9 10">
    <name type="scientific">Methermicoccus shengliensis</name>
    <dbReference type="NCBI Taxonomy" id="660064"/>
    <lineage>
        <taxon>Archaea</taxon>
        <taxon>Methanobacteriati</taxon>
        <taxon>Methanobacteriota</taxon>
        <taxon>Stenosarchaea group</taxon>
        <taxon>Methanomicrobia</taxon>
        <taxon>Methanosarcinales</taxon>
        <taxon>Methermicoccaceae</taxon>
        <taxon>Methermicoccus</taxon>
    </lineage>
</organism>
<keyword evidence="2 7" id="KW-0414">Isoprene biosynthesis</keyword>
<dbReference type="PIRSF" id="PIRSF004966">
    <property type="entry name" value="UCP004966"/>
    <property type="match status" value="1"/>
</dbReference>
<evidence type="ECO:0000256" key="7">
    <source>
        <dbReference type="HAMAP-Rule" id="MF_00078"/>
    </source>
</evidence>
<dbReference type="Pfam" id="PF01989">
    <property type="entry name" value="AcnX_swivel_put"/>
    <property type="match status" value="1"/>
</dbReference>
<comment type="similarity">
    <text evidence="7">Belongs to the AcnX type II small subunit family.</text>
</comment>
<evidence type="ECO:0000256" key="1">
    <source>
        <dbReference type="ARBA" id="ARBA00005092"/>
    </source>
</evidence>
<gene>
    <name evidence="9" type="ORF">HA299_00485</name>
</gene>
<dbReference type="Proteomes" id="UP000600363">
    <property type="component" value="Unassembled WGS sequence"/>
</dbReference>
<dbReference type="HAMAP" id="MF_00078">
    <property type="entry name" value="PMDh_S"/>
    <property type="match status" value="1"/>
</dbReference>
<proteinExistence type="inferred from homology"/>
<accession>A0A832VWK1</accession>
<dbReference type="GO" id="GO:0016836">
    <property type="term" value="F:hydro-lyase activity"/>
    <property type="evidence" value="ECO:0007669"/>
    <property type="project" value="UniProtKB-UniRule"/>
</dbReference>
<feature type="domain" description="Phosphomevalonate dehydratase small subunit-like" evidence="8">
    <location>
        <begin position="24"/>
        <end position="103"/>
    </location>
</feature>
<dbReference type="GO" id="GO:0019287">
    <property type="term" value="P:isopentenyl diphosphate biosynthetic process, mevalonate pathway"/>
    <property type="evidence" value="ECO:0007669"/>
    <property type="project" value="UniProtKB-UniRule"/>
</dbReference>
<sequence>MRIGVRSISRGCAHGHAVKSQKPISFLGDVDPTTGRISDPNNALFGTSIAGRVFVFPEARGSTVGSYVLYDMARRGTAPAALVAHRAETIVAVGAIISKIPLVDGVSLSEMERIHDGDFITVNADEEYIEVRCVHE</sequence>
<keyword evidence="3 7" id="KW-0456">Lyase</keyword>
<dbReference type="AlphaFoldDB" id="A0A832VWK1"/>
<dbReference type="InterPro" id="IPR020794">
    <property type="entry name" value="PMDh_S"/>
</dbReference>
<reference evidence="9" key="1">
    <citation type="journal article" date="2020" name="bioRxiv">
        <title>A rank-normalized archaeal taxonomy based on genome phylogeny resolves widespread incomplete and uneven classifications.</title>
        <authorList>
            <person name="Rinke C."/>
            <person name="Chuvochina M."/>
            <person name="Mussig A.J."/>
            <person name="Chaumeil P.-A."/>
            <person name="Waite D.W."/>
            <person name="Whitman W.B."/>
            <person name="Parks D.H."/>
            <person name="Hugenholtz P."/>
        </authorList>
    </citation>
    <scope>NUCLEOTIDE SEQUENCE</scope>
    <source>
        <strain evidence="9">UBA12518</strain>
    </source>
</reference>
<feature type="active site" description="Proton acceptor" evidence="7">
    <location>
        <position position="62"/>
    </location>
</feature>
<evidence type="ECO:0000313" key="9">
    <source>
        <dbReference type="EMBL" id="HIH69092.1"/>
    </source>
</evidence>
<comment type="caution">
    <text evidence="9">The sequence shown here is derived from an EMBL/GenBank/DDBJ whole genome shotgun (WGS) entry which is preliminary data.</text>
</comment>
<dbReference type="Gene3D" id="3.50.30.10">
    <property type="entry name" value="Phosphohistidine domain"/>
    <property type="match status" value="1"/>
</dbReference>
<dbReference type="InterPro" id="IPR002840">
    <property type="entry name" value="PMDh-S-like_dom"/>
</dbReference>
<evidence type="ECO:0000256" key="5">
    <source>
        <dbReference type="ARBA" id="ARBA00045299"/>
    </source>
</evidence>
<evidence type="ECO:0000256" key="3">
    <source>
        <dbReference type="ARBA" id="ARBA00023239"/>
    </source>
</evidence>
<comment type="function">
    <text evidence="5 7">Component of a hydro-lyase that catalyzes the dehydration of mevalonate 5-phosphate (MVA5P) to form trans-anhydromevalonate 5-phosphate (tAHMP). Involved in the archaeal mevalonate (MVA) pathway, which provides fundamental precursors for isoprenoid biosynthesis, such as isopentenyl diphosphate (IPP) and dimethylallyl diphosphate (DMAPP).</text>
</comment>
<evidence type="ECO:0000259" key="8">
    <source>
        <dbReference type="Pfam" id="PF01989"/>
    </source>
</evidence>
<evidence type="ECO:0000256" key="2">
    <source>
        <dbReference type="ARBA" id="ARBA00023229"/>
    </source>
</evidence>
<comment type="pathway">
    <text evidence="1 7">Isoprenoid biosynthesis; isopentenyl diphosphate biosynthesis via mevalonate pathway.</text>
</comment>